<dbReference type="Pfam" id="PF13489">
    <property type="entry name" value="Methyltransf_23"/>
    <property type="match status" value="1"/>
</dbReference>
<evidence type="ECO:0000259" key="2">
    <source>
        <dbReference type="Pfam" id="PF08484"/>
    </source>
</evidence>
<dbReference type="GO" id="GO:0008168">
    <property type="term" value="F:methyltransferase activity"/>
    <property type="evidence" value="ECO:0007669"/>
    <property type="project" value="UniProtKB-KW"/>
</dbReference>
<dbReference type="AlphaFoldDB" id="A0A8J7DYH8"/>
<dbReference type="InterPro" id="IPR013630">
    <property type="entry name" value="Methyltransf_Zn-bd_dom_put"/>
</dbReference>
<dbReference type="SUPFAM" id="SSF53335">
    <property type="entry name" value="S-adenosyl-L-methionine-dependent methyltransferases"/>
    <property type="match status" value="1"/>
</dbReference>
<accession>A0A8J7DYH8</accession>
<evidence type="ECO:0000313" key="3">
    <source>
        <dbReference type="EMBL" id="MBE9117804.1"/>
    </source>
</evidence>
<keyword evidence="3" id="KW-0808">Transferase</keyword>
<dbReference type="InterPro" id="IPR038576">
    <property type="entry name" value="Methyltransf_Zn-bd_dom_put_sf"/>
</dbReference>
<dbReference type="PANTHER" id="PTHR43861:SF5">
    <property type="entry name" value="BLL5978 PROTEIN"/>
    <property type="match status" value="1"/>
</dbReference>
<dbReference type="Gene3D" id="3.40.50.720">
    <property type="entry name" value="NAD(P)-binding Rossmann-like Domain"/>
    <property type="match status" value="1"/>
</dbReference>
<protein>
    <submittedName>
        <fullName evidence="3">Class I SAM-dependent methyltransferase</fullName>
    </submittedName>
</protein>
<dbReference type="Gene3D" id="6.20.50.110">
    <property type="entry name" value="Methyltransferase, zinc-binding domain"/>
    <property type="match status" value="1"/>
</dbReference>
<evidence type="ECO:0000259" key="1">
    <source>
        <dbReference type="Pfam" id="PF08421"/>
    </source>
</evidence>
<name>A0A8J7DYH8_9CYAN</name>
<dbReference type="Pfam" id="PF08421">
    <property type="entry name" value="Methyltransf_13"/>
    <property type="match status" value="1"/>
</dbReference>
<reference evidence="3" key="1">
    <citation type="submission" date="2020-10" db="EMBL/GenBank/DDBJ databases">
        <authorList>
            <person name="Castelo-Branco R."/>
            <person name="Eusebio N."/>
            <person name="Adriana R."/>
            <person name="Vieira A."/>
            <person name="Brugerolle De Fraissinette N."/>
            <person name="Rezende De Castro R."/>
            <person name="Schneider M.P."/>
            <person name="Vasconcelos V."/>
            <person name="Leao P.N."/>
        </authorList>
    </citation>
    <scope>NUCLEOTIDE SEQUENCE</scope>
    <source>
        <strain evidence="3">LEGE 07157</strain>
    </source>
</reference>
<dbReference type="Gene3D" id="3.40.50.150">
    <property type="entry name" value="Vaccinia Virus protein VP39"/>
    <property type="match status" value="1"/>
</dbReference>
<proteinExistence type="predicted"/>
<dbReference type="InterPro" id="IPR029063">
    <property type="entry name" value="SAM-dependent_MTases_sf"/>
</dbReference>
<dbReference type="GO" id="GO:0032259">
    <property type="term" value="P:methylation"/>
    <property type="evidence" value="ECO:0007669"/>
    <property type="project" value="UniProtKB-KW"/>
</dbReference>
<organism evidence="3 4">
    <name type="scientific">Lusitaniella coriacea LEGE 07157</name>
    <dbReference type="NCBI Taxonomy" id="945747"/>
    <lineage>
        <taxon>Bacteria</taxon>
        <taxon>Bacillati</taxon>
        <taxon>Cyanobacteriota</taxon>
        <taxon>Cyanophyceae</taxon>
        <taxon>Spirulinales</taxon>
        <taxon>Lusitaniellaceae</taxon>
        <taxon>Lusitaniella</taxon>
    </lineage>
</organism>
<keyword evidence="3" id="KW-0489">Methyltransferase</keyword>
<feature type="domain" description="C-methyltransferase" evidence="2">
    <location>
        <begin position="240"/>
        <end position="395"/>
    </location>
</feature>
<dbReference type="EMBL" id="JADEWZ010000031">
    <property type="protein sequence ID" value="MBE9117804.1"/>
    <property type="molecule type" value="Genomic_DNA"/>
</dbReference>
<comment type="caution">
    <text evidence="3">The sequence shown here is derived from an EMBL/GenBank/DDBJ whole genome shotgun (WGS) entry which is preliminary data.</text>
</comment>
<dbReference type="RefSeq" id="WP_194030929.1">
    <property type="nucleotide sequence ID" value="NZ_JADEWZ010000031.1"/>
</dbReference>
<dbReference type="Proteomes" id="UP000654482">
    <property type="component" value="Unassembled WGS sequence"/>
</dbReference>
<dbReference type="PANTHER" id="PTHR43861">
    <property type="entry name" value="TRANS-ACONITATE 2-METHYLTRANSFERASE-RELATED"/>
    <property type="match status" value="1"/>
</dbReference>
<evidence type="ECO:0000313" key="4">
    <source>
        <dbReference type="Proteomes" id="UP000654482"/>
    </source>
</evidence>
<sequence>MNCRVCDSTNLELAIDLGNQPWCNHFLKPEEVGKEPFYPLRVLFCHDCHTVQLDYTVKKEIMFGDHTYLSGVTKSLSQHFKTVAEEIDNRFFKNTPEKSVLDIGSNDGTQLKHFQALGYDVLGVESSKTTAKIANEAGVPTLNQFFNLETAKQLNRKFHAINAAGVFFHLEELHSAAEGIREALREDGVFVVQFLYMKRIVENLAFDQIYHEHLLYYNLQTIEVLLNRHGLSMFDAYLSPIHGGSIIGLVSHQGKQKPSDRLQQMRQAEIEDKSNELSTYLDFARRIEQMKAENLAYLDAAKQEGKRVFGFGAPVKGNTLLNYFGIGTQHLDYLVEKNELRRGLYSPGQHIPVVIEKELQELPDIYYVLAWNFKKEILANNQNLINQGVQFYFPVNPKEV</sequence>
<dbReference type="Pfam" id="PF08484">
    <property type="entry name" value="Methyltransf_14"/>
    <property type="match status" value="1"/>
</dbReference>
<gene>
    <name evidence="3" type="ORF">IQ249_18045</name>
</gene>
<dbReference type="InterPro" id="IPR013691">
    <property type="entry name" value="MeTrfase_14"/>
</dbReference>
<feature type="domain" description="Methyltransferase putative zinc binding" evidence="1">
    <location>
        <begin position="3"/>
        <end position="63"/>
    </location>
</feature>
<keyword evidence="4" id="KW-1185">Reference proteome</keyword>